<reference evidence="1" key="2">
    <citation type="submission" date="2020-09" db="EMBL/GenBank/DDBJ databases">
        <authorList>
            <person name="Sun Q."/>
            <person name="Ohkuma M."/>
        </authorList>
    </citation>
    <scope>NUCLEOTIDE SEQUENCE</scope>
    <source>
        <strain evidence="1">JCM 4346</strain>
    </source>
</reference>
<reference evidence="1" key="1">
    <citation type="journal article" date="2014" name="Int. J. Syst. Evol. Microbiol.">
        <title>Complete genome sequence of Corynebacterium casei LMG S-19264T (=DSM 44701T), isolated from a smear-ripened cheese.</title>
        <authorList>
            <consortium name="US DOE Joint Genome Institute (JGI-PGF)"/>
            <person name="Walter F."/>
            <person name="Albersmeier A."/>
            <person name="Kalinowski J."/>
            <person name="Ruckert C."/>
        </authorList>
    </citation>
    <scope>NUCLEOTIDE SEQUENCE</scope>
    <source>
        <strain evidence="1">JCM 4346</strain>
    </source>
</reference>
<name>A0A918FNQ1_9ACTN</name>
<dbReference type="AlphaFoldDB" id="A0A918FNQ1"/>
<comment type="caution">
    <text evidence="1">The sequence shown here is derived from an EMBL/GenBank/DDBJ whole genome shotgun (WGS) entry which is preliminary data.</text>
</comment>
<evidence type="ECO:0000313" key="2">
    <source>
        <dbReference type="Proteomes" id="UP000658320"/>
    </source>
</evidence>
<evidence type="ECO:0000313" key="1">
    <source>
        <dbReference type="EMBL" id="GGR61005.1"/>
    </source>
</evidence>
<dbReference type="EMBL" id="BMSX01000041">
    <property type="protein sequence ID" value="GGR61005.1"/>
    <property type="molecule type" value="Genomic_DNA"/>
</dbReference>
<gene>
    <name evidence="1" type="ORF">GCM10010251_92110</name>
</gene>
<keyword evidence="2" id="KW-1185">Reference proteome</keyword>
<sequence length="134" mass="14583">MSTSFQTPNTAPAVLPLPELASFHARQELRERNDFSYRSTVDYKELPSSGHIAHQATESSVLVTATDIDVLGEWLYVQGGTVTRTELPSGQTVWTLTTTTWSDSPKFPPVPVFVSVVLPSDEPVMHEIAAAVAA</sequence>
<proteinExistence type="predicted"/>
<dbReference type="Proteomes" id="UP000658320">
    <property type="component" value="Unassembled WGS sequence"/>
</dbReference>
<dbReference type="RefSeq" id="WP_189944019.1">
    <property type="nucleotide sequence ID" value="NZ_BMSX01000041.1"/>
</dbReference>
<accession>A0A918FNQ1</accession>
<protein>
    <submittedName>
        <fullName evidence="1">Uncharacterized protein</fullName>
    </submittedName>
</protein>
<organism evidence="1 2">
    <name type="scientific">Streptomyces aurantiogriseus</name>
    <dbReference type="NCBI Taxonomy" id="66870"/>
    <lineage>
        <taxon>Bacteria</taxon>
        <taxon>Bacillati</taxon>
        <taxon>Actinomycetota</taxon>
        <taxon>Actinomycetes</taxon>
        <taxon>Kitasatosporales</taxon>
        <taxon>Streptomycetaceae</taxon>
        <taxon>Streptomyces</taxon>
    </lineage>
</organism>